<feature type="signal peptide" evidence="3">
    <location>
        <begin position="1"/>
        <end position="34"/>
    </location>
</feature>
<keyword evidence="3" id="KW-0732">Signal</keyword>
<comment type="caution">
    <text evidence="4">The sequence shown here is derived from an EMBL/GenBank/DDBJ whole genome shotgun (WGS) entry which is preliminary data.</text>
</comment>
<gene>
    <name evidence="4" type="ORF">AAA083_01145</name>
</gene>
<proteinExistence type="predicted"/>
<dbReference type="SMART" id="SM00710">
    <property type="entry name" value="PbH1"/>
    <property type="match status" value="5"/>
</dbReference>
<feature type="chain" id="PRO_5047261476" evidence="3">
    <location>
        <begin position="35"/>
        <end position="807"/>
    </location>
</feature>
<reference evidence="4 5" key="1">
    <citation type="submission" date="2024-04" db="EMBL/GenBank/DDBJ databases">
        <title>Human intestinal bacterial collection.</title>
        <authorList>
            <person name="Pauvert C."/>
            <person name="Hitch T.C.A."/>
            <person name="Clavel T."/>
        </authorList>
    </citation>
    <scope>NUCLEOTIDE SEQUENCE [LARGE SCALE GENOMIC DNA]</scope>
    <source>
        <strain evidence="4 5">CLA-KB-H42</strain>
    </source>
</reference>
<dbReference type="Gene3D" id="2.160.20.20">
    <property type="match status" value="1"/>
</dbReference>
<evidence type="ECO:0000313" key="4">
    <source>
        <dbReference type="EMBL" id="MEQ3361574.1"/>
    </source>
</evidence>
<keyword evidence="2" id="KW-1133">Transmembrane helix</keyword>
<organism evidence="4 5">
    <name type="scientific">Raoultibacter massiliensis</name>
    <dbReference type="NCBI Taxonomy" id="1852371"/>
    <lineage>
        <taxon>Bacteria</taxon>
        <taxon>Bacillati</taxon>
        <taxon>Actinomycetota</taxon>
        <taxon>Coriobacteriia</taxon>
        <taxon>Eggerthellales</taxon>
        <taxon>Eggerthellaceae</taxon>
        <taxon>Raoultibacter</taxon>
    </lineage>
</organism>
<feature type="transmembrane region" description="Helical" evidence="2">
    <location>
        <begin position="779"/>
        <end position="801"/>
    </location>
</feature>
<dbReference type="Proteomes" id="UP001487305">
    <property type="component" value="Unassembled WGS sequence"/>
</dbReference>
<sequence>MATACNIRKAAVRFLAVVLSACLLTLSVPFTGVAENSAASPMAIGSFAAQTASGQGEAGEPLDPEGETAAPVGDESEGADPEIDPEMSEVPEVPETPETPEEPEAVPQGDIIPLAAVSVGTYQELVNAIYSATTVDITVTKNIVLENTLWISGRTVSITSAPGVTLSLSNASPFNATPSDSSVGRHFGVNEAGSLTIANLVLDGTGAKGNAGGIYTADGATLSLTNVTVKNCASNAEGGSIRADGSTVTLTNSTITNSASKASAGGGIWAQNTALNLIGATISYATAAQNGGGIWAFGGTTRLGGSLASTVANCTSGGNGGGIGVQNGKVTLDSSPGSSVLDTSAANYGGGIFADWSGSTVVVASGSRIDGGKAPHGGGIFAGDAKIELSGSISNSHSGYGGWGGNGGGIYLGGFAGLKMSGGASIAGCSAGINGNSDNGDAGMGGAIYLQPTASASIANATLSNNAATYYGGAVFTTNYSGLSTDATVSFSGNTARFYRVPADAVIDDRGVYPCTIAGAISVSGGDFDGRMSPLNNYDISYFSYKVTYKPNGATNTSDAYSVHTEIPFSYLNESGAKVYTMLDNPNPKFTFEKEGSKFALWANAEVYAPVAGAGWFTALEPGDGIELYSWDFKSDTYPERVYSALWQKEIVVTSQVAGDFVDKTKKYTVTVSSHEVWTAEGQPPALISSQTYTLDGGQSSGVFTFYDDSTVTIEEDVSSLSSNYTISHRLDSRPAEEGSIWSGKIAGVPADGSFPIRHAFTFANEYRNPPVTGVEDEFPALAFALGAGVLIALVAGASYLRKRFRD</sequence>
<dbReference type="InterPro" id="IPR011050">
    <property type="entry name" value="Pectin_lyase_fold/virulence"/>
</dbReference>
<dbReference type="InterPro" id="IPR006626">
    <property type="entry name" value="PbH1"/>
</dbReference>
<evidence type="ECO:0000256" key="1">
    <source>
        <dbReference type="SAM" id="MobiDB-lite"/>
    </source>
</evidence>
<dbReference type="SUPFAM" id="SSF51126">
    <property type="entry name" value="Pectin lyase-like"/>
    <property type="match status" value="1"/>
</dbReference>
<keyword evidence="2" id="KW-0472">Membrane</keyword>
<keyword evidence="2" id="KW-0812">Transmembrane</keyword>
<keyword evidence="5" id="KW-1185">Reference proteome</keyword>
<feature type="compositionally biased region" description="Acidic residues" evidence="1">
    <location>
        <begin position="74"/>
        <end position="89"/>
    </location>
</feature>
<dbReference type="EMBL" id="JBBNOP010000001">
    <property type="protein sequence ID" value="MEQ3361574.1"/>
    <property type="molecule type" value="Genomic_DNA"/>
</dbReference>
<evidence type="ECO:0000313" key="5">
    <source>
        <dbReference type="Proteomes" id="UP001487305"/>
    </source>
</evidence>
<dbReference type="InterPro" id="IPR012332">
    <property type="entry name" value="Autotransporter_pectin_lyase_C"/>
</dbReference>
<evidence type="ECO:0000256" key="2">
    <source>
        <dbReference type="SAM" id="Phobius"/>
    </source>
</evidence>
<name>A0ABV1J921_9ACTN</name>
<feature type="region of interest" description="Disordered" evidence="1">
    <location>
        <begin position="50"/>
        <end position="107"/>
    </location>
</feature>
<dbReference type="RefSeq" id="WP_349227031.1">
    <property type="nucleotide sequence ID" value="NZ_JBBNOP010000001.1"/>
</dbReference>
<protein>
    <submittedName>
        <fullName evidence="4">Right-handed parallel beta-helix repeat-containing protein</fullName>
    </submittedName>
</protein>
<accession>A0ABV1J921</accession>
<evidence type="ECO:0000256" key="3">
    <source>
        <dbReference type="SAM" id="SignalP"/>
    </source>
</evidence>